<keyword evidence="5" id="KW-1185">Reference proteome</keyword>
<dbReference type="PRINTS" id="PR01546">
    <property type="entry name" value="YEAST73DUF"/>
</dbReference>
<reference evidence="4 5" key="1">
    <citation type="submission" date="2017-03" db="EMBL/GenBank/DDBJ databases">
        <title>Genome Survey of Euroglyphus maynei.</title>
        <authorList>
            <person name="Arlian L.G."/>
            <person name="Morgan M.S."/>
            <person name="Rider S.D."/>
        </authorList>
    </citation>
    <scope>NUCLEOTIDE SEQUENCE [LARGE SCALE GENOMIC DNA]</scope>
    <source>
        <strain evidence="4">Arlian Lab</strain>
        <tissue evidence="4">Whole body</tissue>
    </source>
</reference>
<evidence type="ECO:0000259" key="3">
    <source>
        <dbReference type="Pfam" id="PF19036"/>
    </source>
</evidence>
<dbReference type="GO" id="GO:0035658">
    <property type="term" value="C:Mon1-Ccz1 complex"/>
    <property type="evidence" value="ECO:0007669"/>
    <property type="project" value="TreeGrafter"/>
</dbReference>
<protein>
    <recommendedName>
        <fullName evidence="1">Vacuolar fusion protein MON1 homolog</fullName>
    </recommendedName>
</protein>
<dbReference type="EMBL" id="MUJZ01019850">
    <property type="protein sequence ID" value="OTF80118.1"/>
    <property type="molecule type" value="Genomic_DNA"/>
</dbReference>
<dbReference type="InterPro" id="IPR043972">
    <property type="entry name" value="FUZ/MON1/HPS1_longin_1"/>
</dbReference>
<evidence type="ECO:0000256" key="1">
    <source>
        <dbReference type="RuleBase" id="RU367048"/>
    </source>
</evidence>
<sequence>MSIETNPTTSTSNIASFQAAINEDENPIEISRSFLNPIDSSSKHHDDYTSLNRNEPIFIESDGQNIDKNDVDDDDDRNPQNEDEDLVVGSFQSKLSIQSNNNEEKAISNDWNLKTFLNENSIHRNDIDVLIMSEAGKPIYCYSRRQDVTTLMGVCVALINYVIKTQNDQLKTIRTKNGLNINFAIRSPLVIVVVCRQSTCFDEYTLINQIHAQIISTITLKKLKSIFQQAPTYDLKRIIH</sequence>
<dbReference type="GO" id="GO:0006623">
    <property type="term" value="P:protein targeting to vacuole"/>
    <property type="evidence" value="ECO:0007669"/>
    <property type="project" value="UniProtKB-UniRule"/>
</dbReference>
<comment type="caution">
    <text evidence="4">The sequence shown here is derived from an EMBL/GenBank/DDBJ whole genome shotgun (WGS) entry which is preliminary data.</text>
</comment>
<organism evidence="4 5">
    <name type="scientific">Euroglyphus maynei</name>
    <name type="common">Mayne's house dust mite</name>
    <dbReference type="NCBI Taxonomy" id="6958"/>
    <lineage>
        <taxon>Eukaryota</taxon>
        <taxon>Metazoa</taxon>
        <taxon>Ecdysozoa</taxon>
        <taxon>Arthropoda</taxon>
        <taxon>Chelicerata</taxon>
        <taxon>Arachnida</taxon>
        <taxon>Acari</taxon>
        <taxon>Acariformes</taxon>
        <taxon>Sarcoptiformes</taxon>
        <taxon>Astigmata</taxon>
        <taxon>Psoroptidia</taxon>
        <taxon>Analgoidea</taxon>
        <taxon>Pyroglyphidae</taxon>
        <taxon>Pyroglyphinae</taxon>
        <taxon>Euroglyphus</taxon>
    </lineage>
</organism>
<dbReference type="PANTHER" id="PTHR13027:SF7">
    <property type="entry name" value="VACUOLAR FUSION PROTEIN MON1 HOMOLOG"/>
    <property type="match status" value="1"/>
</dbReference>
<gene>
    <name evidence="4" type="ORF">BLA29_006897</name>
</gene>
<dbReference type="InterPro" id="IPR004353">
    <property type="entry name" value="Mon1"/>
</dbReference>
<accession>A0A1Y3BJN7</accession>
<evidence type="ECO:0000313" key="4">
    <source>
        <dbReference type="EMBL" id="OTF80118.1"/>
    </source>
</evidence>
<evidence type="ECO:0000313" key="5">
    <source>
        <dbReference type="Proteomes" id="UP000194236"/>
    </source>
</evidence>
<name>A0A1Y3BJN7_EURMA</name>
<evidence type="ECO:0000256" key="2">
    <source>
        <dbReference type="SAM" id="MobiDB-lite"/>
    </source>
</evidence>
<dbReference type="Proteomes" id="UP000194236">
    <property type="component" value="Unassembled WGS sequence"/>
</dbReference>
<feature type="non-terminal residue" evidence="4">
    <location>
        <position position="240"/>
    </location>
</feature>
<feature type="compositionally biased region" description="Acidic residues" evidence="2">
    <location>
        <begin position="70"/>
        <end position="84"/>
    </location>
</feature>
<feature type="domain" description="FUZ/MON1/HPS1 first Longin" evidence="3">
    <location>
        <begin position="129"/>
        <end position="239"/>
    </location>
</feature>
<dbReference type="PANTHER" id="PTHR13027">
    <property type="entry name" value="SAND PROTEIN-RELATED"/>
    <property type="match status" value="1"/>
</dbReference>
<feature type="region of interest" description="Disordered" evidence="2">
    <location>
        <begin position="58"/>
        <end position="84"/>
    </location>
</feature>
<dbReference type="GO" id="GO:0016192">
    <property type="term" value="P:vesicle-mediated transport"/>
    <property type="evidence" value="ECO:0007669"/>
    <property type="project" value="InterPro"/>
</dbReference>
<dbReference type="Pfam" id="PF19036">
    <property type="entry name" value="Fuz_longin_1"/>
    <property type="match status" value="1"/>
</dbReference>
<dbReference type="OrthoDB" id="272411at2759"/>
<dbReference type="AlphaFoldDB" id="A0A1Y3BJN7"/>
<comment type="similarity">
    <text evidence="1">Belongs to the MON1/SAND family.</text>
</comment>
<proteinExistence type="inferred from homology"/>
<comment type="function">
    <text evidence="1">Plays an important role in membrane trafficking through the secretory apparatus.</text>
</comment>